<reference evidence="3 4" key="1">
    <citation type="submission" date="2021-11" db="EMBL/GenBank/DDBJ databases">
        <authorList>
            <person name="Islam A."/>
            <person name="Islam S."/>
            <person name="Flora M.S."/>
            <person name="Rahman M."/>
            <person name="Ziaur R.M."/>
            <person name="Epstein J.H."/>
            <person name="Hassan M."/>
            <person name="Klassen M."/>
            <person name="Woodard K."/>
            <person name="Webb A."/>
            <person name="Webby R.J."/>
            <person name="El Zowalaty M.E."/>
        </authorList>
    </citation>
    <scope>NUCLEOTIDE SEQUENCE [LARGE SCALE GENOMIC DNA]</scope>
    <source>
        <strain evidence="3">Pbs1</strain>
    </source>
</reference>
<name>A0ABN8CW00_9STRA</name>
<dbReference type="EMBL" id="CAKLCB010000231">
    <property type="protein sequence ID" value="CAH0517307.1"/>
    <property type="molecule type" value="Genomic_DNA"/>
</dbReference>
<keyword evidence="4" id="KW-1185">Reference proteome</keyword>
<comment type="caution">
    <text evidence="3">The sequence shown here is derived from an EMBL/GenBank/DDBJ whole genome shotgun (WGS) entry which is preliminary data.</text>
</comment>
<feature type="region of interest" description="Disordered" evidence="1">
    <location>
        <begin position="61"/>
        <end position="93"/>
    </location>
</feature>
<dbReference type="Proteomes" id="UP001158986">
    <property type="component" value="Unassembled WGS sequence"/>
</dbReference>
<dbReference type="Gene3D" id="1.20.5.170">
    <property type="match status" value="1"/>
</dbReference>
<dbReference type="SMART" id="SM00338">
    <property type="entry name" value="BRLZ"/>
    <property type="match status" value="1"/>
</dbReference>
<evidence type="ECO:0000256" key="1">
    <source>
        <dbReference type="SAM" id="MobiDB-lite"/>
    </source>
</evidence>
<evidence type="ECO:0000259" key="2">
    <source>
        <dbReference type="PROSITE" id="PS50217"/>
    </source>
</evidence>
<dbReference type="Pfam" id="PF00170">
    <property type="entry name" value="bZIP_1"/>
    <property type="match status" value="1"/>
</dbReference>
<protein>
    <recommendedName>
        <fullName evidence="2">BZIP domain-containing protein</fullName>
    </recommendedName>
</protein>
<evidence type="ECO:0000313" key="3">
    <source>
        <dbReference type="EMBL" id="CAH0517307.1"/>
    </source>
</evidence>
<sequence>MHPSRCYLLTRCSRRTALAMPVAYFTPSFDANQKRPLAYTLPGTASLSAYESVSSSSSITVAAATSDNSNAKKSKREIRQMKNRESANKSRLRRKVQLTTLTTEVIKLKKKKQEMQAIIASLRAENKPLWGWTEHVSALQH</sequence>
<dbReference type="SUPFAM" id="SSF57959">
    <property type="entry name" value="Leucine zipper domain"/>
    <property type="match status" value="1"/>
</dbReference>
<dbReference type="PROSITE" id="PS00036">
    <property type="entry name" value="BZIP_BASIC"/>
    <property type="match status" value="1"/>
</dbReference>
<feature type="compositionally biased region" description="Basic and acidic residues" evidence="1">
    <location>
        <begin position="77"/>
        <end position="88"/>
    </location>
</feature>
<evidence type="ECO:0000313" key="4">
    <source>
        <dbReference type="Proteomes" id="UP001158986"/>
    </source>
</evidence>
<organism evidence="3 4">
    <name type="scientific">Peronospora belbahrii</name>
    <dbReference type="NCBI Taxonomy" id="622444"/>
    <lineage>
        <taxon>Eukaryota</taxon>
        <taxon>Sar</taxon>
        <taxon>Stramenopiles</taxon>
        <taxon>Oomycota</taxon>
        <taxon>Peronosporomycetes</taxon>
        <taxon>Peronosporales</taxon>
        <taxon>Peronosporaceae</taxon>
        <taxon>Peronospora</taxon>
    </lineage>
</organism>
<dbReference type="CDD" id="cd14686">
    <property type="entry name" value="bZIP"/>
    <property type="match status" value="1"/>
</dbReference>
<accession>A0ABN8CW00</accession>
<gene>
    <name evidence="3" type="ORF">PBS001_LOCUS3930</name>
</gene>
<dbReference type="PROSITE" id="PS50217">
    <property type="entry name" value="BZIP"/>
    <property type="match status" value="1"/>
</dbReference>
<proteinExistence type="predicted"/>
<dbReference type="InterPro" id="IPR046347">
    <property type="entry name" value="bZIP_sf"/>
</dbReference>
<feature type="domain" description="BZIP" evidence="2">
    <location>
        <begin position="73"/>
        <end position="129"/>
    </location>
</feature>
<dbReference type="InterPro" id="IPR004827">
    <property type="entry name" value="bZIP"/>
</dbReference>